<dbReference type="InterPro" id="IPR036028">
    <property type="entry name" value="SH3-like_dom_sf"/>
</dbReference>
<sequence length="298" mass="32386">MKAQSREVTGVDTDNSSGGAYIQAMRELGNRTSEPNPTPISNLPKELGRVRAVYDFEAAEDNELTFKAGELIVLLDDSNENWWRGSNHRGQGLFPAQFVSRELEPGSKEAQSSQAKSVSFSNVVQVATVRKSEDTSSDVPTHQESPCSLPKIDPKLLDDCLKIINSVDMTSDLDADPPGLVELEARCYAMGPLIDPKLEEVDKQCSTVTEVNQRLLDALQRYHELMTLSFGPTFTNAPGGTMLPHDVVSACQSNLPGLGHSSAPVGADSLAYGYPVAMTCPKQPIINVDSYAFARLQK</sequence>
<gene>
    <name evidence="5" type="ORF">PXEA_LOCUS24229</name>
</gene>
<dbReference type="GO" id="GO:0033565">
    <property type="term" value="C:ESCRT-0 complex"/>
    <property type="evidence" value="ECO:0007669"/>
    <property type="project" value="TreeGrafter"/>
</dbReference>
<dbReference type="PANTHER" id="PTHR45929">
    <property type="entry name" value="JAK PATHWAY SIGNAL TRANSDUCTION ADAPTOR MOLECULE"/>
    <property type="match status" value="1"/>
</dbReference>
<dbReference type="InterPro" id="IPR050670">
    <property type="entry name" value="STAM"/>
</dbReference>
<evidence type="ECO:0000256" key="1">
    <source>
        <dbReference type="ARBA" id="ARBA00022443"/>
    </source>
</evidence>
<dbReference type="Proteomes" id="UP000784294">
    <property type="component" value="Unassembled WGS sequence"/>
</dbReference>
<evidence type="ECO:0000313" key="6">
    <source>
        <dbReference type="Proteomes" id="UP000784294"/>
    </source>
</evidence>
<dbReference type="GO" id="GO:0043328">
    <property type="term" value="P:protein transport to vacuole involved in ubiquitin-dependent protein catabolic process via the multivesicular body sorting pathway"/>
    <property type="evidence" value="ECO:0007669"/>
    <property type="project" value="TreeGrafter"/>
</dbReference>
<feature type="region of interest" description="Disordered" evidence="3">
    <location>
        <begin position="1"/>
        <end position="44"/>
    </location>
</feature>
<evidence type="ECO:0000256" key="3">
    <source>
        <dbReference type="SAM" id="MobiDB-lite"/>
    </source>
</evidence>
<protein>
    <recommendedName>
        <fullName evidence="4">SH3 domain-containing protein</fullName>
    </recommendedName>
</protein>
<accession>A0A3S5AX15</accession>
<evidence type="ECO:0000259" key="4">
    <source>
        <dbReference type="PROSITE" id="PS50002"/>
    </source>
</evidence>
<dbReference type="PANTHER" id="PTHR45929:SF3">
    <property type="entry name" value="JAK PATHWAY SIGNAL TRANSDUCTION ADAPTOR MOLECULE"/>
    <property type="match status" value="1"/>
</dbReference>
<name>A0A3S5AX15_9PLAT</name>
<dbReference type="AlphaFoldDB" id="A0A3S5AX15"/>
<dbReference type="SUPFAM" id="SSF50044">
    <property type="entry name" value="SH3-domain"/>
    <property type="match status" value="1"/>
</dbReference>
<dbReference type="PROSITE" id="PS50002">
    <property type="entry name" value="SH3"/>
    <property type="match status" value="1"/>
</dbReference>
<keyword evidence="1 2" id="KW-0728">SH3 domain</keyword>
<dbReference type="PRINTS" id="PR00452">
    <property type="entry name" value="SH3DOMAIN"/>
</dbReference>
<dbReference type="Gene3D" id="2.30.30.40">
    <property type="entry name" value="SH3 Domains"/>
    <property type="match status" value="1"/>
</dbReference>
<evidence type="ECO:0000313" key="5">
    <source>
        <dbReference type="EMBL" id="VEL30789.1"/>
    </source>
</evidence>
<dbReference type="Pfam" id="PF00018">
    <property type="entry name" value="SH3_1"/>
    <property type="match status" value="1"/>
</dbReference>
<dbReference type="Gene3D" id="1.20.5.1940">
    <property type="match status" value="1"/>
</dbReference>
<feature type="compositionally biased region" description="Polar residues" evidence="3">
    <location>
        <begin position="30"/>
        <end position="41"/>
    </location>
</feature>
<dbReference type="EMBL" id="CAAALY010115600">
    <property type="protein sequence ID" value="VEL30789.1"/>
    <property type="molecule type" value="Genomic_DNA"/>
</dbReference>
<proteinExistence type="predicted"/>
<reference evidence="5" key="1">
    <citation type="submission" date="2018-11" db="EMBL/GenBank/DDBJ databases">
        <authorList>
            <consortium name="Pathogen Informatics"/>
        </authorList>
    </citation>
    <scope>NUCLEOTIDE SEQUENCE</scope>
</reference>
<evidence type="ECO:0000256" key="2">
    <source>
        <dbReference type="PROSITE-ProRule" id="PRU00192"/>
    </source>
</evidence>
<organism evidence="5 6">
    <name type="scientific">Protopolystoma xenopodis</name>
    <dbReference type="NCBI Taxonomy" id="117903"/>
    <lineage>
        <taxon>Eukaryota</taxon>
        <taxon>Metazoa</taxon>
        <taxon>Spiralia</taxon>
        <taxon>Lophotrochozoa</taxon>
        <taxon>Platyhelminthes</taxon>
        <taxon>Monogenea</taxon>
        <taxon>Polyopisthocotylea</taxon>
        <taxon>Polystomatidea</taxon>
        <taxon>Polystomatidae</taxon>
        <taxon>Protopolystoma</taxon>
    </lineage>
</organism>
<dbReference type="CDD" id="cd11820">
    <property type="entry name" value="SH3_STAM"/>
    <property type="match status" value="1"/>
</dbReference>
<feature type="domain" description="SH3" evidence="4">
    <location>
        <begin position="45"/>
        <end position="104"/>
    </location>
</feature>
<dbReference type="InterPro" id="IPR001452">
    <property type="entry name" value="SH3_domain"/>
</dbReference>
<dbReference type="OrthoDB" id="10068368at2759"/>
<keyword evidence="6" id="KW-1185">Reference proteome</keyword>
<dbReference type="SMART" id="SM00326">
    <property type="entry name" value="SH3"/>
    <property type="match status" value="1"/>
</dbReference>
<comment type="caution">
    <text evidence="5">The sequence shown here is derived from an EMBL/GenBank/DDBJ whole genome shotgun (WGS) entry which is preliminary data.</text>
</comment>